<comment type="caution">
    <text evidence="1">The sequence shown here is derived from an EMBL/GenBank/DDBJ whole genome shotgun (WGS) entry which is preliminary data.</text>
</comment>
<name>A0A822YLP5_NELNU</name>
<keyword evidence="2" id="KW-1185">Reference proteome</keyword>
<proteinExistence type="predicted"/>
<gene>
    <name evidence="1" type="ORF">HUJ06_012361</name>
</gene>
<organism evidence="1 2">
    <name type="scientific">Nelumbo nucifera</name>
    <name type="common">Sacred lotus</name>
    <dbReference type="NCBI Taxonomy" id="4432"/>
    <lineage>
        <taxon>Eukaryota</taxon>
        <taxon>Viridiplantae</taxon>
        <taxon>Streptophyta</taxon>
        <taxon>Embryophyta</taxon>
        <taxon>Tracheophyta</taxon>
        <taxon>Spermatophyta</taxon>
        <taxon>Magnoliopsida</taxon>
        <taxon>Proteales</taxon>
        <taxon>Nelumbonaceae</taxon>
        <taxon>Nelumbo</taxon>
    </lineage>
</organism>
<evidence type="ECO:0000313" key="2">
    <source>
        <dbReference type="Proteomes" id="UP000607653"/>
    </source>
</evidence>
<protein>
    <submittedName>
        <fullName evidence="1">Uncharacterized protein</fullName>
    </submittedName>
</protein>
<dbReference type="EMBL" id="DUZY01000003">
    <property type="protein sequence ID" value="DAD33510.1"/>
    <property type="molecule type" value="Genomic_DNA"/>
</dbReference>
<sequence length="125" mass="13540">MHHLGKVVHQGITSTGNVRKLTSHKGPGNSGISCLERKARINIRFEPSLRGTQDKIWELEEGLISVFCRLALTTNSLSFAEGETQNFETPMKSSLLKNIDECHLISDSIALSVSGFTAGASANVT</sequence>
<dbReference type="AlphaFoldDB" id="A0A822YLP5"/>
<dbReference type="Proteomes" id="UP000607653">
    <property type="component" value="Unassembled WGS sequence"/>
</dbReference>
<reference evidence="1 2" key="1">
    <citation type="journal article" date="2020" name="Mol. Biol. Evol.">
        <title>Distinct Expression and Methylation Patterns for Genes with Different Fates following a Single Whole-Genome Duplication in Flowering Plants.</title>
        <authorList>
            <person name="Shi T."/>
            <person name="Rahmani R.S."/>
            <person name="Gugger P.F."/>
            <person name="Wang M."/>
            <person name="Li H."/>
            <person name="Zhang Y."/>
            <person name="Li Z."/>
            <person name="Wang Q."/>
            <person name="Van de Peer Y."/>
            <person name="Marchal K."/>
            <person name="Chen J."/>
        </authorList>
    </citation>
    <scope>NUCLEOTIDE SEQUENCE [LARGE SCALE GENOMIC DNA]</scope>
    <source>
        <tissue evidence="1">Leaf</tissue>
    </source>
</reference>
<accession>A0A822YLP5</accession>
<evidence type="ECO:0000313" key="1">
    <source>
        <dbReference type="EMBL" id="DAD33510.1"/>
    </source>
</evidence>